<organism evidence="2 3">
    <name type="scientific">Corchorus olitorius</name>
    <dbReference type="NCBI Taxonomy" id="93759"/>
    <lineage>
        <taxon>Eukaryota</taxon>
        <taxon>Viridiplantae</taxon>
        <taxon>Streptophyta</taxon>
        <taxon>Embryophyta</taxon>
        <taxon>Tracheophyta</taxon>
        <taxon>Spermatophyta</taxon>
        <taxon>Magnoliopsida</taxon>
        <taxon>eudicotyledons</taxon>
        <taxon>Gunneridae</taxon>
        <taxon>Pentapetalae</taxon>
        <taxon>rosids</taxon>
        <taxon>malvids</taxon>
        <taxon>Malvales</taxon>
        <taxon>Malvaceae</taxon>
        <taxon>Grewioideae</taxon>
        <taxon>Apeibeae</taxon>
        <taxon>Corchorus</taxon>
    </lineage>
</organism>
<reference evidence="3" key="1">
    <citation type="submission" date="2013-09" db="EMBL/GenBank/DDBJ databases">
        <title>Corchorus olitorius genome sequencing.</title>
        <authorList>
            <person name="Alam M."/>
            <person name="Haque M.S."/>
            <person name="Islam M.S."/>
            <person name="Emdad E.M."/>
            <person name="Islam M.M."/>
            <person name="Ahmed B."/>
            <person name="Halim A."/>
            <person name="Hossen Q.M.M."/>
            <person name="Hossain M.Z."/>
            <person name="Ahmed R."/>
            <person name="Khan M.M."/>
            <person name="Islam R."/>
            <person name="Rashid M.M."/>
            <person name="Khan S.A."/>
            <person name="Rahman M.S."/>
            <person name="Alam M."/>
            <person name="Yahiya A.S."/>
            <person name="Khan M.S."/>
            <person name="Azam M.S."/>
            <person name="Haque T."/>
            <person name="Lashkar M.Z.H."/>
            <person name="Akhand A.I."/>
            <person name="Morshed G."/>
            <person name="Roy S."/>
            <person name="Uddin K.S."/>
            <person name="Rabeya T."/>
            <person name="Hossain A.S."/>
            <person name="Chowdhury A."/>
            <person name="Snigdha A.R."/>
            <person name="Mortoza M.S."/>
            <person name="Matin S.A."/>
            <person name="Hoque S.M.E."/>
            <person name="Islam M.K."/>
            <person name="Roy D.K."/>
            <person name="Haider R."/>
            <person name="Moosa M.M."/>
            <person name="Elias S.M."/>
            <person name="Hasan A.M."/>
            <person name="Jahan S."/>
            <person name="Shafiuddin M."/>
            <person name="Mahmood N."/>
            <person name="Shommy N.S."/>
        </authorList>
    </citation>
    <scope>NUCLEOTIDE SEQUENCE [LARGE SCALE GENOMIC DNA]</scope>
    <source>
        <strain evidence="3">cv. O-4</strain>
    </source>
</reference>
<dbReference type="InterPro" id="IPR017451">
    <property type="entry name" value="F-box-assoc_interact_dom"/>
</dbReference>
<feature type="domain" description="F-box" evidence="1">
    <location>
        <begin position="1"/>
        <end position="44"/>
    </location>
</feature>
<protein>
    <recommendedName>
        <fullName evidence="1">F-box domain-containing protein</fullName>
    </recommendedName>
</protein>
<dbReference type="Pfam" id="PF08268">
    <property type="entry name" value="FBA_3"/>
    <property type="match status" value="1"/>
</dbReference>
<dbReference type="PANTHER" id="PTHR31672">
    <property type="entry name" value="BNACNNG10540D PROTEIN"/>
    <property type="match status" value="1"/>
</dbReference>
<dbReference type="InterPro" id="IPR050796">
    <property type="entry name" value="SCF_F-box_component"/>
</dbReference>
<dbReference type="PANTHER" id="PTHR31672:SF13">
    <property type="entry name" value="F-BOX PROTEIN CPR30-LIKE"/>
    <property type="match status" value="1"/>
</dbReference>
<dbReference type="Gene3D" id="1.20.1280.50">
    <property type="match status" value="1"/>
</dbReference>
<dbReference type="Proteomes" id="UP000187203">
    <property type="component" value="Unassembled WGS sequence"/>
</dbReference>
<keyword evidence="3" id="KW-1185">Reference proteome</keyword>
<name>A0A1R3ILJ4_9ROSI</name>
<gene>
    <name evidence="2" type="ORF">COLO4_22521</name>
</gene>
<dbReference type="EMBL" id="AWUE01017978">
    <property type="protein sequence ID" value="OMO83459.1"/>
    <property type="molecule type" value="Genomic_DNA"/>
</dbReference>
<dbReference type="Pfam" id="PF00646">
    <property type="entry name" value="F-box"/>
    <property type="match status" value="1"/>
</dbReference>
<dbReference type="InterPro" id="IPR036047">
    <property type="entry name" value="F-box-like_dom_sf"/>
</dbReference>
<dbReference type="InterPro" id="IPR001810">
    <property type="entry name" value="F-box_dom"/>
</dbReference>
<dbReference type="SMART" id="SM00256">
    <property type="entry name" value="FBOX"/>
    <property type="match status" value="1"/>
</dbReference>
<dbReference type="CDD" id="cd22157">
    <property type="entry name" value="F-box_AtFBW1-like"/>
    <property type="match status" value="1"/>
</dbReference>
<dbReference type="AlphaFoldDB" id="A0A1R3ILJ4"/>
<comment type="caution">
    <text evidence="2">The sequence shown here is derived from an EMBL/GenBank/DDBJ whole genome shotgun (WGS) entry which is preliminary data.</text>
</comment>
<dbReference type="PROSITE" id="PS50181">
    <property type="entry name" value="FBOX"/>
    <property type="match status" value="1"/>
</dbReference>
<dbReference type="InterPro" id="IPR013187">
    <property type="entry name" value="F-box-assoc_dom_typ3"/>
</dbReference>
<dbReference type="OrthoDB" id="591557at2759"/>
<sequence length="290" mass="33499">MASIPPDIITEILCRLGVEDLLRYRCVSKGWCSLIDSPDFIKHHLSHSRLSLLLRDRCLCSVNFDSLETSQILNHSFEENDEYYTPKILGSCNGLVALRGDFFGEKLALWNPSTRKSIMLPVSKIESIFHRFTAYRLGYDPISDDYKLVRMAQLDRESYNDDDGVSEVNFYGLRADPPRTNDNDDSFGSQVNVYSLRTNSWRTIQEFPYYLRRSNGILASNALHWLVSKNPQLDTSFIAAFDLGTEEYRLLEAPDCLGAEFHTEFHELYMMKAMDFKYPQSFRSANVYDL</sequence>
<dbReference type="NCBIfam" id="TIGR01640">
    <property type="entry name" value="F_box_assoc_1"/>
    <property type="match status" value="1"/>
</dbReference>
<dbReference type="SUPFAM" id="SSF81383">
    <property type="entry name" value="F-box domain"/>
    <property type="match status" value="1"/>
</dbReference>
<dbReference type="STRING" id="93759.A0A1R3ILJ4"/>
<evidence type="ECO:0000313" key="2">
    <source>
        <dbReference type="EMBL" id="OMO83459.1"/>
    </source>
</evidence>
<evidence type="ECO:0000313" key="3">
    <source>
        <dbReference type="Proteomes" id="UP000187203"/>
    </source>
</evidence>
<evidence type="ECO:0000259" key="1">
    <source>
        <dbReference type="PROSITE" id="PS50181"/>
    </source>
</evidence>
<accession>A0A1R3ILJ4</accession>
<proteinExistence type="predicted"/>